<name>A0A381TAF5_9ZZZZ</name>
<organism evidence="1">
    <name type="scientific">marine metagenome</name>
    <dbReference type="NCBI Taxonomy" id="408172"/>
    <lineage>
        <taxon>unclassified sequences</taxon>
        <taxon>metagenomes</taxon>
        <taxon>ecological metagenomes</taxon>
    </lineage>
</organism>
<evidence type="ECO:0000313" key="1">
    <source>
        <dbReference type="EMBL" id="SVA10813.1"/>
    </source>
</evidence>
<dbReference type="AlphaFoldDB" id="A0A381TAF5"/>
<dbReference type="EMBL" id="UINC01003978">
    <property type="protein sequence ID" value="SVA10813.1"/>
    <property type="molecule type" value="Genomic_DNA"/>
</dbReference>
<gene>
    <name evidence="1" type="ORF">METZ01_LOCUS63667</name>
</gene>
<sequence>MFETLLTIYEVTNKMFKIVFVGRQ</sequence>
<reference evidence="1" key="1">
    <citation type="submission" date="2018-05" db="EMBL/GenBank/DDBJ databases">
        <authorList>
            <person name="Lanie J.A."/>
            <person name="Ng W.-L."/>
            <person name="Kazmierczak K.M."/>
            <person name="Andrzejewski T.M."/>
            <person name="Davidsen T.M."/>
            <person name="Wayne K.J."/>
            <person name="Tettelin H."/>
            <person name="Glass J.I."/>
            <person name="Rusch D."/>
            <person name="Podicherti R."/>
            <person name="Tsui H.-C.T."/>
            <person name="Winkler M.E."/>
        </authorList>
    </citation>
    <scope>NUCLEOTIDE SEQUENCE</scope>
</reference>
<proteinExistence type="predicted"/>
<accession>A0A381TAF5</accession>
<protein>
    <submittedName>
        <fullName evidence="1">Uncharacterized protein</fullName>
    </submittedName>
</protein>